<reference evidence="7" key="1">
    <citation type="submission" date="2022-11" db="UniProtKB">
        <authorList>
            <consortium name="WormBaseParasite"/>
        </authorList>
    </citation>
    <scope>IDENTIFICATION</scope>
</reference>
<sequence>MASKQAVAVSKSESVQRSGSQVQSRVSTYEQHSSSREESTQLSGVRLVSSNGSTTFTNGSSTALKNGSNLALKNDSSTYIVNETSLLVTSSVTIEEEKVLFGKLNDRLAKYIEIVRGLGLSKEEISLLISQQKTIETSMKEKLESLYLSRINDSNFQIEQLRVENARLTTELNKALSDYERQRALVAKLESDLRQIDEERRKGLVQIEELTSKIRSSELRIKELEKTVLDLKSTSTSVQKTVDEIRSQYEQEAKKSAQWESKYWALQKELELAQASHATIMDSYRREHSEEIQVLIEKLQGEHDAHLLAELQALRGDFERRLEANNLEISRLYQIDLSSLNIDFKSHIAELATARKEVIHYKEKVHELEAMIASQEAVISGLRRQIVELEALTHITEDESVWKKSIAALVDELNEKRLQYSNLLATHTQLVTELNAYHILLTGEEIRVNEFSNVVSCNFIHLLLGYEFAEDHIRKFVDPEK</sequence>
<feature type="coiled-coil region" evidence="3">
    <location>
        <begin position="151"/>
        <end position="234"/>
    </location>
</feature>
<dbReference type="Pfam" id="PF00038">
    <property type="entry name" value="Filament"/>
    <property type="match status" value="1"/>
</dbReference>
<dbReference type="GO" id="GO:0005200">
    <property type="term" value="F:structural constituent of cytoskeleton"/>
    <property type="evidence" value="ECO:0007669"/>
    <property type="project" value="TreeGrafter"/>
</dbReference>
<feature type="coiled-coil region" evidence="3">
    <location>
        <begin position="351"/>
        <end position="392"/>
    </location>
</feature>
<keyword evidence="6" id="KW-1185">Reference proteome</keyword>
<evidence type="ECO:0000313" key="6">
    <source>
        <dbReference type="Proteomes" id="UP000887540"/>
    </source>
</evidence>
<accession>A0A914EAC0</accession>
<organism evidence="6 7">
    <name type="scientific">Acrobeloides nanus</name>
    <dbReference type="NCBI Taxonomy" id="290746"/>
    <lineage>
        <taxon>Eukaryota</taxon>
        <taxon>Metazoa</taxon>
        <taxon>Ecdysozoa</taxon>
        <taxon>Nematoda</taxon>
        <taxon>Chromadorea</taxon>
        <taxon>Rhabditida</taxon>
        <taxon>Tylenchina</taxon>
        <taxon>Cephalobomorpha</taxon>
        <taxon>Cephaloboidea</taxon>
        <taxon>Cephalobidae</taxon>
        <taxon>Acrobeloides</taxon>
    </lineage>
</organism>
<evidence type="ECO:0000256" key="2">
    <source>
        <dbReference type="ARBA" id="ARBA00023054"/>
    </source>
</evidence>
<dbReference type="GO" id="GO:0007097">
    <property type="term" value="P:nuclear migration"/>
    <property type="evidence" value="ECO:0007669"/>
    <property type="project" value="TreeGrafter"/>
</dbReference>
<dbReference type="GO" id="GO:0005652">
    <property type="term" value="C:nuclear lamina"/>
    <property type="evidence" value="ECO:0007669"/>
    <property type="project" value="TreeGrafter"/>
</dbReference>
<dbReference type="Proteomes" id="UP000887540">
    <property type="component" value="Unplaced"/>
</dbReference>
<dbReference type="PANTHER" id="PTHR45721">
    <property type="entry name" value="LAMIN DM0-RELATED"/>
    <property type="match status" value="1"/>
</dbReference>
<dbReference type="GO" id="GO:0005882">
    <property type="term" value="C:intermediate filament"/>
    <property type="evidence" value="ECO:0007669"/>
    <property type="project" value="UniProtKB-KW"/>
</dbReference>
<dbReference type="GO" id="GO:0031507">
    <property type="term" value="P:heterochromatin formation"/>
    <property type="evidence" value="ECO:0007669"/>
    <property type="project" value="TreeGrafter"/>
</dbReference>
<feature type="region of interest" description="Disordered" evidence="4">
    <location>
        <begin position="1"/>
        <end position="44"/>
    </location>
</feature>
<proteinExistence type="predicted"/>
<dbReference type="GO" id="GO:0006998">
    <property type="term" value="P:nuclear envelope organization"/>
    <property type="evidence" value="ECO:0007669"/>
    <property type="project" value="TreeGrafter"/>
</dbReference>
<dbReference type="PANTHER" id="PTHR45721:SF11">
    <property type="entry name" value="LAMIN DM0-RELATED"/>
    <property type="match status" value="1"/>
</dbReference>
<dbReference type="AlphaFoldDB" id="A0A914EAC0"/>
<dbReference type="GO" id="GO:0090435">
    <property type="term" value="P:protein localization to nuclear envelope"/>
    <property type="evidence" value="ECO:0007669"/>
    <property type="project" value="TreeGrafter"/>
</dbReference>
<feature type="domain" description="IF rod" evidence="5">
    <location>
        <begin position="96"/>
        <end position="447"/>
    </location>
</feature>
<evidence type="ECO:0000313" key="7">
    <source>
        <dbReference type="WBParaSite" id="ACRNAN_scaffold6826.g15597.t1"/>
    </source>
</evidence>
<evidence type="ECO:0000256" key="1">
    <source>
        <dbReference type="ARBA" id="ARBA00022754"/>
    </source>
</evidence>
<keyword evidence="1" id="KW-0403">Intermediate filament</keyword>
<feature type="compositionally biased region" description="Low complexity" evidence="4">
    <location>
        <begin position="12"/>
        <end position="27"/>
    </location>
</feature>
<keyword evidence="2 3" id="KW-0175">Coiled coil</keyword>
<protein>
    <submittedName>
        <fullName evidence="7">IF rod domain-containing protein</fullName>
    </submittedName>
</protein>
<dbReference type="GO" id="GO:0051664">
    <property type="term" value="P:nuclear pore localization"/>
    <property type="evidence" value="ECO:0007669"/>
    <property type="project" value="TreeGrafter"/>
</dbReference>
<evidence type="ECO:0000259" key="5">
    <source>
        <dbReference type="Pfam" id="PF00038"/>
    </source>
</evidence>
<evidence type="ECO:0000256" key="3">
    <source>
        <dbReference type="SAM" id="Coils"/>
    </source>
</evidence>
<name>A0A914EAC0_9BILA</name>
<dbReference type="InterPro" id="IPR039008">
    <property type="entry name" value="IF_rod_dom"/>
</dbReference>
<dbReference type="WBParaSite" id="ACRNAN_scaffold6826.g15597.t1">
    <property type="protein sequence ID" value="ACRNAN_scaffold6826.g15597.t1"/>
    <property type="gene ID" value="ACRNAN_scaffold6826.g15597"/>
</dbReference>
<evidence type="ECO:0000256" key="4">
    <source>
        <dbReference type="SAM" id="MobiDB-lite"/>
    </source>
</evidence>